<dbReference type="GO" id="GO:0030527">
    <property type="term" value="F:structural constituent of chromatin"/>
    <property type="evidence" value="ECO:0007669"/>
    <property type="project" value="InterPro"/>
</dbReference>
<keyword evidence="5 7" id="KW-0238">DNA-binding</keyword>
<evidence type="ECO:0000256" key="5">
    <source>
        <dbReference type="ARBA" id="ARBA00023125"/>
    </source>
</evidence>
<evidence type="ECO:0000256" key="2">
    <source>
        <dbReference type="ARBA" id="ARBA00004286"/>
    </source>
</evidence>
<dbReference type="GeneID" id="8295389"/>
<sequence>MPSRVETKAKQTRLNSAVSAVKQKDTNKPSVKNAKPANKKVVKPSVKPKSPLPTYKDMIIEGIATLGERNGSSRQALKKYISAKYPVGEGFENRFNLAIRRGIDSGDFSQPKGSSGPLKAVKKGPAKSEHVITPKPEVKDEIPKRRRSATKVKDNVTGVSPSKEKRRGSATTVPKAKPQVSKNTKKAVSTKTPIAKPAKTAASRIKAA</sequence>
<dbReference type="PANTHER" id="PTHR11467:SF36">
    <property type="entry name" value="HISTONE 24-RELATED"/>
    <property type="match status" value="1"/>
</dbReference>
<name>C5DEV7_LACTC</name>
<proteinExistence type="inferred from homology"/>
<keyword evidence="4 7" id="KW-0158">Chromosome</keyword>
<dbReference type="OMA" id="IKNHYKV"/>
<dbReference type="PROSITE" id="PS51504">
    <property type="entry name" value="H15"/>
    <property type="match status" value="1"/>
</dbReference>
<dbReference type="Gene3D" id="1.10.10.10">
    <property type="entry name" value="Winged helix-like DNA-binding domain superfamily/Winged helix DNA-binding domain"/>
    <property type="match status" value="1"/>
</dbReference>
<gene>
    <name evidence="10" type="ordered locus">KLTH0D10120g</name>
</gene>
<dbReference type="Pfam" id="PF00538">
    <property type="entry name" value="Linker_histone"/>
    <property type="match status" value="1"/>
</dbReference>
<dbReference type="Proteomes" id="UP000002036">
    <property type="component" value="Chromosome D"/>
</dbReference>
<reference evidence="10 11" key="1">
    <citation type="journal article" date="2009" name="Genome Res.">
        <title>Comparative genomics of protoploid Saccharomycetaceae.</title>
        <authorList>
            <consortium name="The Genolevures Consortium"/>
            <person name="Souciet J.-L."/>
            <person name="Dujon B."/>
            <person name="Gaillardin C."/>
            <person name="Johnston M."/>
            <person name="Baret P.V."/>
            <person name="Cliften P."/>
            <person name="Sherman D.J."/>
            <person name="Weissenbach J."/>
            <person name="Westhof E."/>
            <person name="Wincker P."/>
            <person name="Jubin C."/>
            <person name="Poulain J."/>
            <person name="Barbe V."/>
            <person name="Segurens B."/>
            <person name="Artiguenave F."/>
            <person name="Anthouard V."/>
            <person name="Vacherie B."/>
            <person name="Val M.-E."/>
            <person name="Fulton R.S."/>
            <person name="Minx P."/>
            <person name="Wilson R."/>
            <person name="Durrens P."/>
            <person name="Jean G."/>
            <person name="Marck C."/>
            <person name="Martin T."/>
            <person name="Nikolski M."/>
            <person name="Rolland T."/>
            <person name="Seret M.-L."/>
            <person name="Casaregola S."/>
            <person name="Despons L."/>
            <person name="Fairhead C."/>
            <person name="Fischer G."/>
            <person name="Lafontaine I."/>
            <person name="Leh V."/>
            <person name="Lemaire M."/>
            <person name="de Montigny J."/>
            <person name="Neuveglise C."/>
            <person name="Thierry A."/>
            <person name="Blanc-Lenfle I."/>
            <person name="Bleykasten C."/>
            <person name="Diffels J."/>
            <person name="Fritsch E."/>
            <person name="Frangeul L."/>
            <person name="Goeffon A."/>
            <person name="Jauniaux N."/>
            <person name="Kachouri-Lafond R."/>
            <person name="Payen C."/>
            <person name="Potier S."/>
            <person name="Pribylova L."/>
            <person name="Ozanne C."/>
            <person name="Richard G.-F."/>
            <person name="Sacerdot C."/>
            <person name="Straub M.-L."/>
            <person name="Talla E."/>
        </authorList>
    </citation>
    <scope>NUCLEOTIDE SEQUENCE [LARGE SCALE GENOMIC DNA]</scope>
    <source>
        <strain evidence="11">ATCC 56472 / CBS 6340 / NRRL Y-8284</strain>
    </source>
</reference>
<dbReference type="HOGENOM" id="CLU_052897_0_2_1"/>
<dbReference type="FunCoup" id="C5DEV7">
    <property type="interactions" value="559"/>
</dbReference>
<dbReference type="GO" id="GO:0000786">
    <property type="term" value="C:nucleosome"/>
    <property type="evidence" value="ECO:0007669"/>
    <property type="project" value="InterPro"/>
</dbReference>
<evidence type="ECO:0000256" key="6">
    <source>
        <dbReference type="ARBA" id="ARBA00023242"/>
    </source>
</evidence>
<dbReference type="AlphaFoldDB" id="C5DEV7"/>
<evidence type="ECO:0000256" key="1">
    <source>
        <dbReference type="ARBA" id="ARBA00004123"/>
    </source>
</evidence>
<dbReference type="GO" id="GO:0003690">
    <property type="term" value="F:double-stranded DNA binding"/>
    <property type="evidence" value="ECO:0007669"/>
    <property type="project" value="TreeGrafter"/>
</dbReference>
<dbReference type="InterPro" id="IPR005819">
    <property type="entry name" value="H1/H5"/>
</dbReference>
<dbReference type="PANTHER" id="PTHR11467">
    <property type="entry name" value="HISTONE H1"/>
    <property type="match status" value="1"/>
</dbReference>
<keyword evidence="11" id="KW-1185">Reference proteome</keyword>
<evidence type="ECO:0000313" key="10">
    <source>
        <dbReference type="EMBL" id="CAR22712.1"/>
    </source>
</evidence>
<dbReference type="InterPro" id="IPR036388">
    <property type="entry name" value="WH-like_DNA-bd_sf"/>
</dbReference>
<dbReference type="EMBL" id="CU928168">
    <property type="protein sequence ID" value="CAR22712.1"/>
    <property type="molecule type" value="Genomic_DNA"/>
</dbReference>
<dbReference type="InterPro" id="IPR036390">
    <property type="entry name" value="WH_DNA-bd_sf"/>
</dbReference>
<dbReference type="KEGG" id="lth:KLTH0D10120g"/>
<dbReference type="InParanoid" id="C5DEV7"/>
<dbReference type="GO" id="GO:0030261">
    <property type="term" value="P:chromosome condensation"/>
    <property type="evidence" value="ECO:0007669"/>
    <property type="project" value="TreeGrafter"/>
</dbReference>
<dbReference type="SMART" id="SM00526">
    <property type="entry name" value="H15"/>
    <property type="match status" value="1"/>
</dbReference>
<dbReference type="GO" id="GO:0006334">
    <property type="term" value="P:nucleosome assembly"/>
    <property type="evidence" value="ECO:0007669"/>
    <property type="project" value="InterPro"/>
</dbReference>
<comment type="subcellular location">
    <subcellularLocation>
        <location evidence="2">Chromosome</location>
    </subcellularLocation>
    <subcellularLocation>
        <location evidence="1 7">Nucleus</location>
    </subcellularLocation>
</comment>
<feature type="compositionally biased region" description="Polar residues" evidence="8">
    <location>
        <begin position="180"/>
        <end position="189"/>
    </location>
</feature>
<feature type="region of interest" description="Disordered" evidence="8">
    <location>
        <begin position="104"/>
        <end position="208"/>
    </location>
</feature>
<dbReference type="SUPFAM" id="SSF46785">
    <property type="entry name" value="Winged helix' DNA-binding domain"/>
    <property type="match status" value="1"/>
</dbReference>
<keyword evidence="6 7" id="KW-0539">Nucleus</keyword>
<dbReference type="InterPro" id="IPR005818">
    <property type="entry name" value="Histone_H1/H5_H15"/>
</dbReference>
<evidence type="ECO:0000259" key="9">
    <source>
        <dbReference type="PROSITE" id="PS51504"/>
    </source>
</evidence>
<accession>C5DEV7</accession>
<feature type="domain" description="H15" evidence="9">
    <location>
        <begin position="51"/>
        <end position="122"/>
    </location>
</feature>
<protein>
    <recommendedName>
        <fullName evidence="3">Histone H1</fullName>
    </recommendedName>
</protein>
<evidence type="ECO:0000256" key="4">
    <source>
        <dbReference type="ARBA" id="ARBA00022454"/>
    </source>
</evidence>
<feature type="compositionally biased region" description="Basic and acidic residues" evidence="8">
    <location>
        <begin position="126"/>
        <end position="143"/>
    </location>
</feature>
<dbReference type="GO" id="GO:0045910">
    <property type="term" value="P:negative regulation of DNA recombination"/>
    <property type="evidence" value="ECO:0007669"/>
    <property type="project" value="TreeGrafter"/>
</dbReference>
<dbReference type="RefSeq" id="XP_002553150.1">
    <property type="nucleotide sequence ID" value="XM_002553104.1"/>
</dbReference>
<evidence type="ECO:0000256" key="7">
    <source>
        <dbReference type="RuleBase" id="RU003894"/>
    </source>
</evidence>
<dbReference type="PRINTS" id="PR00624">
    <property type="entry name" value="HISTONEH5"/>
</dbReference>
<feature type="compositionally biased region" description="Low complexity" evidence="8">
    <location>
        <begin position="190"/>
        <end position="202"/>
    </location>
</feature>
<evidence type="ECO:0000313" key="11">
    <source>
        <dbReference type="Proteomes" id="UP000002036"/>
    </source>
</evidence>
<dbReference type="GO" id="GO:0031492">
    <property type="term" value="F:nucleosomal DNA binding"/>
    <property type="evidence" value="ECO:0007669"/>
    <property type="project" value="TreeGrafter"/>
</dbReference>
<dbReference type="GO" id="GO:0005634">
    <property type="term" value="C:nucleus"/>
    <property type="evidence" value="ECO:0007669"/>
    <property type="project" value="UniProtKB-SubCell"/>
</dbReference>
<dbReference type="eggNOG" id="KOG4012">
    <property type="taxonomic scope" value="Eukaryota"/>
</dbReference>
<comment type="similarity">
    <text evidence="7">Belongs to the histone H1/H5 family.</text>
</comment>
<evidence type="ECO:0000256" key="3">
    <source>
        <dbReference type="ARBA" id="ARBA00020833"/>
    </source>
</evidence>
<dbReference type="STRING" id="559295.C5DEV7"/>
<evidence type="ECO:0000256" key="8">
    <source>
        <dbReference type="SAM" id="MobiDB-lite"/>
    </source>
</evidence>
<feature type="region of interest" description="Disordered" evidence="8">
    <location>
        <begin position="1"/>
        <end position="53"/>
    </location>
</feature>
<dbReference type="CDD" id="cd00073">
    <property type="entry name" value="H15"/>
    <property type="match status" value="1"/>
</dbReference>
<organism evidence="10 11">
    <name type="scientific">Lachancea thermotolerans (strain ATCC 56472 / CBS 6340 / NRRL Y-8284)</name>
    <name type="common">Yeast</name>
    <name type="synonym">Kluyveromyces thermotolerans</name>
    <dbReference type="NCBI Taxonomy" id="559295"/>
    <lineage>
        <taxon>Eukaryota</taxon>
        <taxon>Fungi</taxon>
        <taxon>Dikarya</taxon>
        <taxon>Ascomycota</taxon>
        <taxon>Saccharomycotina</taxon>
        <taxon>Saccharomycetes</taxon>
        <taxon>Saccharomycetales</taxon>
        <taxon>Saccharomycetaceae</taxon>
        <taxon>Lachancea</taxon>
    </lineage>
</organism>
<dbReference type="OrthoDB" id="1110759at2759"/>